<accession>A0A8J2QID6</accession>
<comment type="caution">
    <text evidence="4">The sequence shown here is derived from an EMBL/GenBank/DDBJ whole genome shotgun (WGS) entry which is preliminary data.</text>
</comment>
<dbReference type="InterPro" id="IPR002018">
    <property type="entry name" value="CarbesteraseB"/>
</dbReference>
<evidence type="ECO:0000313" key="4">
    <source>
        <dbReference type="EMBL" id="CAG9563705.1"/>
    </source>
</evidence>
<dbReference type="SUPFAM" id="SSF53474">
    <property type="entry name" value="alpha/beta-Hydrolases"/>
    <property type="match status" value="1"/>
</dbReference>
<evidence type="ECO:0000256" key="1">
    <source>
        <dbReference type="ARBA" id="ARBA00023180"/>
    </source>
</evidence>
<dbReference type="PANTHER" id="PTHR11559">
    <property type="entry name" value="CARBOXYLESTERASE"/>
    <property type="match status" value="1"/>
</dbReference>
<evidence type="ECO:0000259" key="3">
    <source>
        <dbReference type="Pfam" id="PF00135"/>
    </source>
</evidence>
<dbReference type="OrthoDB" id="19653at2759"/>
<feature type="chain" id="PRO_5035272325" evidence="2">
    <location>
        <begin position="18"/>
        <end position="338"/>
    </location>
</feature>
<dbReference type="Pfam" id="PF00135">
    <property type="entry name" value="COesterase"/>
    <property type="match status" value="1"/>
</dbReference>
<name>A0A8J2QID6_9NEOP</name>
<reference evidence="4" key="1">
    <citation type="submission" date="2021-09" db="EMBL/GenBank/DDBJ databases">
        <authorList>
            <person name="Martin H S."/>
        </authorList>
    </citation>
    <scope>NUCLEOTIDE SEQUENCE</scope>
</reference>
<dbReference type="InterPro" id="IPR029058">
    <property type="entry name" value="AB_hydrolase_fold"/>
</dbReference>
<keyword evidence="1" id="KW-0325">Glycoprotein</keyword>
<dbReference type="Gene3D" id="3.40.50.1820">
    <property type="entry name" value="alpha/beta hydrolase"/>
    <property type="match status" value="1"/>
</dbReference>
<dbReference type="AlphaFoldDB" id="A0A8J2QID6"/>
<protein>
    <submittedName>
        <fullName evidence="4">(African queen) hypothetical protein</fullName>
    </submittedName>
</protein>
<evidence type="ECO:0000256" key="2">
    <source>
        <dbReference type="SAM" id="SignalP"/>
    </source>
</evidence>
<dbReference type="Proteomes" id="UP000789524">
    <property type="component" value="Unassembled WGS sequence"/>
</dbReference>
<evidence type="ECO:0000313" key="5">
    <source>
        <dbReference type="Proteomes" id="UP000789524"/>
    </source>
</evidence>
<gene>
    <name evidence="4" type="ORF">DCHRY22_LOCUS4810</name>
</gene>
<proteinExistence type="predicted"/>
<keyword evidence="2" id="KW-0732">Signal</keyword>
<sequence length="338" mass="38856">MKYWVLLSLALANLVRTPSPVVRVGSGLVRGLVSDDGRVYKYLGVPYATVDKTNRFQSVNDLLRAIKYTKIKNLITSDMLFVPCVEKIIPGVTPAVPEYPVNAIKSGNYFKIPMIIGNTDLEGIYFVGSTYGTSLKNMKEQVNPYDLFFDDLQYPSKEVQNATMSDIFQYYFSSNKSDLIMELVDFFSDLHIKYPIAVESSLYSETTDQPIYYYVFKYGGLLNMAKFISGFFIKDGASHADDLMYLFKPSSFPLPMRYFEMDMMKRMVSLWTNFAKHGDPTPKPTKLLPIRWRPSKSSNPVALVIDKSFSSAPMWKEETIALWNNTYTKYRRKRYGFH</sequence>
<dbReference type="EMBL" id="CAKASE010000050">
    <property type="protein sequence ID" value="CAG9563705.1"/>
    <property type="molecule type" value="Genomic_DNA"/>
</dbReference>
<dbReference type="InterPro" id="IPR050309">
    <property type="entry name" value="Type-B_Carboxylest/Lipase"/>
</dbReference>
<feature type="domain" description="Carboxylesterase type B" evidence="3">
    <location>
        <begin position="58"/>
        <end position="312"/>
    </location>
</feature>
<feature type="signal peptide" evidence="2">
    <location>
        <begin position="1"/>
        <end position="17"/>
    </location>
</feature>
<keyword evidence="5" id="KW-1185">Reference proteome</keyword>
<organism evidence="4 5">
    <name type="scientific">Danaus chrysippus</name>
    <name type="common">African queen</name>
    <dbReference type="NCBI Taxonomy" id="151541"/>
    <lineage>
        <taxon>Eukaryota</taxon>
        <taxon>Metazoa</taxon>
        <taxon>Ecdysozoa</taxon>
        <taxon>Arthropoda</taxon>
        <taxon>Hexapoda</taxon>
        <taxon>Insecta</taxon>
        <taxon>Pterygota</taxon>
        <taxon>Neoptera</taxon>
        <taxon>Endopterygota</taxon>
        <taxon>Lepidoptera</taxon>
        <taxon>Glossata</taxon>
        <taxon>Ditrysia</taxon>
        <taxon>Papilionoidea</taxon>
        <taxon>Nymphalidae</taxon>
        <taxon>Danainae</taxon>
        <taxon>Danaini</taxon>
        <taxon>Danaina</taxon>
        <taxon>Danaus</taxon>
        <taxon>Anosia</taxon>
    </lineage>
</organism>